<dbReference type="EMBL" id="QJNU01000541">
    <property type="protein sequence ID" value="RYO95691.1"/>
    <property type="molecule type" value="Genomic_DNA"/>
</dbReference>
<evidence type="ECO:0000313" key="2">
    <source>
        <dbReference type="EMBL" id="RYO95691.1"/>
    </source>
</evidence>
<protein>
    <submittedName>
        <fullName evidence="2">Uncharacterized protein</fullName>
    </submittedName>
</protein>
<accession>A0A4Q4SZM1</accession>
<evidence type="ECO:0000256" key="1">
    <source>
        <dbReference type="SAM" id="MobiDB-lite"/>
    </source>
</evidence>
<name>A0A4Q4SZM1_9PEZI</name>
<dbReference type="AlphaFoldDB" id="A0A4Q4SZM1"/>
<reference evidence="2 3" key="1">
    <citation type="submission" date="2018-06" db="EMBL/GenBank/DDBJ databases">
        <title>Complete Genomes of Monosporascus.</title>
        <authorList>
            <person name="Robinson A.J."/>
            <person name="Natvig D.O."/>
        </authorList>
    </citation>
    <scope>NUCLEOTIDE SEQUENCE [LARGE SCALE GENOMIC DNA]</scope>
    <source>
        <strain evidence="2 3">CBS 110550</strain>
    </source>
</reference>
<feature type="compositionally biased region" description="Basic residues" evidence="1">
    <location>
        <begin position="249"/>
        <end position="258"/>
    </location>
</feature>
<dbReference type="OrthoDB" id="4728430at2759"/>
<keyword evidence="3" id="KW-1185">Reference proteome</keyword>
<dbReference type="Proteomes" id="UP000293360">
    <property type="component" value="Unassembled WGS sequence"/>
</dbReference>
<gene>
    <name evidence="2" type="ORF">DL764_007621</name>
</gene>
<proteinExistence type="predicted"/>
<organism evidence="2 3">
    <name type="scientific">Monosporascus ibericus</name>
    <dbReference type="NCBI Taxonomy" id="155417"/>
    <lineage>
        <taxon>Eukaryota</taxon>
        <taxon>Fungi</taxon>
        <taxon>Dikarya</taxon>
        <taxon>Ascomycota</taxon>
        <taxon>Pezizomycotina</taxon>
        <taxon>Sordariomycetes</taxon>
        <taxon>Xylariomycetidae</taxon>
        <taxon>Xylariales</taxon>
        <taxon>Xylariales incertae sedis</taxon>
        <taxon>Monosporascus</taxon>
    </lineage>
</organism>
<evidence type="ECO:0000313" key="3">
    <source>
        <dbReference type="Proteomes" id="UP000293360"/>
    </source>
</evidence>
<feature type="region of interest" description="Disordered" evidence="1">
    <location>
        <begin position="218"/>
        <end position="271"/>
    </location>
</feature>
<comment type="caution">
    <text evidence="2">The sequence shown here is derived from an EMBL/GenBank/DDBJ whole genome shotgun (WGS) entry which is preliminary data.</text>
</comment>
<feature type="region of interest" description="Disordered" evidence="1">
    <location>
        <begin position="29"/>
        <end position="56"/>
    </location>
</feature>
<sequence length="366" mass="41111">MDLYQHNSMKVAKLRSQSDLSRLHSYQYHHGEHDHGHDHGRKGHLRRSQSLDSASLQLKRHHQTLEVLQDTWATSSYHLSRSALRCTKTRQHAEIRAFVNAMQAYDQVLQDIRFAFPCTFLPAAGMHRRHKTTTALPSTLPPHHHPMVIASLQSAFAAVAHASWRIEKYVSLGDVSARCLERTHVGRGGISGPAGVLEREITFLSAFLAQLGGADDEMDGYGDEGGKDRERRSRRGRGSLHNAEGKDTTKKKRRKKMTKATTKMSGALRQSKGTWRTHLRMPFESGMVRAGPESPLLLDLAYQCFKLLDALHPASTPKTARWMLDNVLAGRPGEPSGRALLRHKVETMALLRSRDRMCVTEHDSGT</sequence>
<feature type="compositionally biased region" description="Basic residues" evidence="1">
    <location>
        <begin position="38"/>
        <end position="47"/>
    </location>
</feature>